<evidence type="ECO:0000256" key="4">
    <source>
        <dbReference type="ARBA" id="ARBA00022827"/>
    </source>
</evidence>
<evidence type="ECO:0000256" key="3">
    <source>
        <dbReference type="ARBA" id="ARBA00022630"/>
    </source>
</evidence>
<feature type="domain" description="FAD/NAD(P)-binding" evidence="9">
    <location>
        <begin position="72"/>
        <end position="160"/>
    </location>
</feature>
<protein>
    <submittedName>
        <fullName evidence="11">Uncharacterized protein LOC34623105</fullName>
    </submittedName>
</protein>
<dbReference type="InterPro" id="IPR004099">
    <property type="entry name" value="Pyr_nucl-diS_OxRdtase_dimer"/>
</dbReference>
<dbReference type="InterPro" id="IPR016156">
    <property type="entry name" value="FAD/NAD-linked_Rdtase_dimer_sf"/>
</dbReference>
<evidence type="ECO:0000313" key="10">
    <source>
        <dbReference type="Proteomes" id="UP000515125"/>
    </source>
</evidence>
<dbReference type="Pfam" id="PF02852">
    <property type="entry name" value="Pyr_redox_dim"/>
    <property type="match status" value="1"/>
</dbReference>
<dbReference type="RefSeq" id="XP_026192566.1">
    <property type="nucleotide sequence ID" value="XM_026336781.1"/>
</dbReference>
<dbReference type="GO" id="GO:0006103">
    <property type="term" value="P:2-oxoglutarate metabolic process"/>
    <property type="evidence" value="ECO:0007669"/>
    <property type="project" value="TreeGrafter"/>
</dbReference>
<evidence type="ECO:0000256" key="5">
    <source>
        <dbReference type="ARBA" id="ARBA00023002"/>
    </source>
</evidence>
<dbReference type="OrthoDB" id="361797at2759"/>
<evidence type="ECO:0000313" key="11">
    <source>
        <dbReference type="RefSeq" id="XP_026192566.1"/>
    </source>
</evidence>
<proteinExistence type="inferred from homology"/>
<dbReference type="GO" id="GO:0004148">
    <property type="term" value="F:dihydrolipoyl dehydrogenase (NADH) activity"/>
    <property type="evidence" value="ECO:0007669"/>
    <property type="project" value="TreeGrafter"/>
</dbReference>
<dbReference type="PRINTS" id="PR00368">
    <property type="entry name" value="FADPNR"/>
</dbReference>
<reference evidence="11" key="1">
    <citation type="submission" date="2025-08" db="UniProtKB">
        <authorList>
            <consortium name="RefSeq"/>
        </authorList>
    </citation>
    <scope>IDENTIFICATION</scope>
</reference>
<dbReference type="GeneID" id="34623105"/>
<comment type="cofactor">
    <cofactor evidence="1">
        <name>FAD</name>
        <dbReference type="ChEBI" id="CHEBI:57692"/>
    </cofactor>
</comment>
<feature type="region of interest" description="Disordered" evidence="7">
    <location>
        <begin position="95"/>
        <end position="115"/>
    </location>
</feature>
<keyword evidence="6" id="KW-0520">NAD</keyword>
<dbReference type="PANTHER" id="PTHR22912:SF151">
    <property type="entry name" value="DIHYDROLIPOYL DEHYDROGENASE, MITOCHONDRIAL"/>
    <property type="match status" value="1"/>
</dbReference>
<dbReference type="PANTHER" id="PTHR22912">
    <property type="entry name" value="DISULFIDE OXIDOREDUCTASE"/>
    <property type="match status" value="1"/>
</dbReference>
<evidence type="ECO:0000256" key="1">
    <source>
        <dbReference type="ARBA" id="ARBA00001974"/>
    </source>
</evidence>
<keyword evidence="4" id="KW-0274">FAD</keyword>
<comment type="similarity">
    <text evidence="2">Belongs to the class-I pyridine nucleotide-disulfide oxidoreductase family.</text>
</comment>
<keyword evidence="3" id="KW-0285">Flavoprotein</keyword>
<name>A0A6P6RXD5_9EIME</name>
<evidence type="ECO:0000256" key="7">
    <source>
        <dbReference type="SAM" id="MobiDB-lite"/>
    </source>
</evidence>
<dbReference type="InterPro" id="IPR036188">
    <property type="entry name" value="FAD/NAD-bd_sf"/>
</dbReference>
<dbReference type="FunFam" id="3.30.390.30:FF:000001">
    <property type="entry name" value="Dihydrolipoyl dehydrogenase"/>
    <property type="match status" value="1"/>
</dbReference>
<dbReference type="InterPro" id="IPR050151">
    <property type="entry name" value="Class-I_Pyr_Nuc-Dis_Oxidored"/>
</dbReference>
<dbReference type="PRINTS" id="PR00411">
    <property type="entry name" value="PNDRDTASEI"/>
</dbReference>
<keyword evidence="10" id="KW-1185">Reference proteome</keyword>
<sequence length="375" mass="38516">MGIEVPEGSVRLNPRTAGKYALGIASKVRSGLVGSLAAHKIPVLDAMAYVDGPGVLRLHPTPTSPPSTPTMLRAKNIILAPGSVPFVPPGIDLAQSQPSQGGAAEASEEGEQRHQIMTSDTAVGLPLMPSYITIIGAGYIGLEFAEVFSAMGAENLGLEALGVTLKRGGFVPVDACMRVLKGSPAGGAAGASSQPSAEAGGSALGDDAEAIDGLYCIGDANGLLQLAHAASAQAVTAVEAIAGRNRPFNSRLIPAACFTNPEIAFVGYTEPEARALGEKQGFEVGVSTANFRANSKAVAEGEAEGLMKVLWRKDSGQVLGCHMIGPHAGDLMQQCANAMATQTPVDRLAQITHTHPTLSETVEAAWKQAVGLLSH</sequence>
<dbReference type="AlphaFoldDB" id="A0A6P6RXD5"/>
<organism evidence="10 11">
    <name type="scientific">Cyclospora cayetanensis</name>
    <dbReference type="NCBI Taxonomy" id="88456"/>
    <lineage>
        <taxon>Eukaryota</taxon>
        <taxon>Sar</taxon>
        <taxon>Alveolata</taxon>
        <taxon>Apicomplexa</taxon>
        <taxon>Conoidasida</taxon>
        <taxon>Coccidia</taxon>
        <taxon>Eucoccidiorida</taxon>
        <taxon>Eimeriorina</taxon>
        <taxon>Eimeriidae</taxon>
        <taxon>Cyclospora</taxon>
    </lineage>
</organism>
<dbReference type="GO" id="GO:0045252">
    <property type="term" value="C:oxoglutarate dehydrogenase complex"/>
    <property type="evidence" value="ECO:0007669"/>
    <property type="project" value="TreeGrafter"/>
</dbReference>
<dbReference type="Gene3D" id="3.50.50.60">
    <property type="entry name" value="FAD/NAD(P)-binding domain"/>
    <property type="match status" value="3"/>
</dbReference>
<dbReference type="Gene3D" id="3.30.390.30">
    <property type="match status" value="1"/>
</dbReference>
<evidence type="ECO:0000256" key="6">
    <source>
        <dbReference type="ARBA" id="ARBA00023027"/>
    </source>
</evidence>
<gene>
    <name evidence="11" type="primary">LOC34623105</name>
</gene>
<keyword evidence="5" id="KW-0560">Oxidoreductase</keyword>
<dbReference type="SUPFAM" id="SSF51905">
    <property type="entry name" value="FAD/NAD(P)-binding domain"/>
    <property type="match status" value="1"/>
</dbReference>
<dbReference type="InterPro" id="IPR023753">
    <property type="entry name" value="FAD/NAD-binding_dom"/>
</dbReference>
<feature type="domain" description="Pyridine nucleotide-disulphide oxidoreductase dimerisation" evidence="8">
    <location>
        <begin position="253"/>
        <end position="364"/>
    </location>
</feature>
<evidence type="ECO:0000259" key="9">
    <source>
        <dbReference type="Pfam" id="PF07992"/>
    </source>
</evidence>
<accession>A0A6P6RXD5</accession>
<evidence type="ECO:0000259" key="8">
    <source>
        <dbReference type="Pfam" id="PF02852"/>
    </source>
</evidence>
<dbReference type="Proteomes" id="UP000515125">
    <property type="component" value="Unplaced"/>
</dbReference>
<dbReference type="Pfam" id="PF07992">
    <property type="entry name" value="Pyr_redox_2"/>
    <property type="match status" value="1"/>
</dbReference>
<dbReference type="SUPFAM" id="SSF55424">
    <property type="entry name" value="FAD/NAD-linked reductases, dimerisation (C-terminal) domain"/>
    <property type="match status" value="1"/>
</dbReference>
<dbReference type="GO" id="GO:0050660">
    <property type="term" value="F:flavin adenine dinucleotide binding"/>
    <property type="evidence" value="ECO:0007669"/>
    <property type="project" value="TreeGrafter"/>
</dbReference>
<evidence type="ECO:0000256" key="2">
    <source>
        <dbReference type="ARBA" id="ARBA00007532"/>
    </source>
</evidence>